<dbReference type="EMBL" id="CP019650">
    <property type="protein sequence ID" value="AQQ69057.1"/>
    <property type="molecule type" value="Genomic_DNA"/>
</dbReference>
<keyword evidence="3" id="KW-1185">Reference proteome</keyword>
<evidence type="ECO:0000313" key="3">
    <source>
        <dbReference type="Proteomes" id="UP000188219"/>
    </source>
</evidence>
<protein>
    <recommendedName>
        <fullName evidence="4">Stress response protein</fullName>
    </recommendedName>
</protein>
<evidence type="ECO:0008006" key="4">
    <source>
        <dbReference type="Google" id="ProtNLM"/>
    </source>
</evidence>
<evidence type="ECO:0000313" key="2">
    <source>
        <dbReference type="EMBL" id="AQQ69057.1"/>
    </source>
</evidence>
<gene>
    <name evidence="2" type="ORF">Mag101_16535</name>
</gene>
<dbReference type="RefSeq" id="WP_077407512.1">
    <property type="nucleotide sequence ID" value="NZ_CP019650.1"/>
</dbReference>
<dbReference type="Proteomes" id="UP000188219">
    <property type="component" value="Chromosome"/>
</dbReference>
<sequence length="473" mass="52730">MTDSKYRFQLQSGEPAKLFPTLPDSRKEEKATSILLATFTVVPDFVKAVLVDAGAPVTSRSKVQCLTEVVFKGKTQKKSRPDGLIVVTTGKKVWSALVESKVGKNELDSDQIEEYLDLAKENGVDAVITISNQFATLPTHHPVKINKQKLRSIGLFHFSWLSLVSKALLLIEGKAVDDTEQAYILQELIRYLRNESSGIQSGMTMGAQWKDVCAKVLQGVSLTKSGNEEISALSSWHQLQRYLCIQLSMAVNKPVKQYLRSKHAKDASIHFQDELQGFIKDACLSSDFVVPNTAGKISLKADFQRKTISVSMKLDAPKDRQRSTASINWLLKQLKSTKNDELNVRAYWPNRVPMTSQPLSVLREDPEALIPPNVKEIPVAFELSQIVDLGAKFKSTKNFVIASEFELSSFYTDVMQNITKWAPKPPKLKEKKDISSLSPKDEFSVTESDKDHTSNLSAVSSPVNEQILEEGVV</sequence>
<dbReference type="OrthoDB" id="56224at2"/>
<dbReference type="KEGG" id="maga:Mag101_16535"/>
<accession>A0A1Q2M9U9</accession>
<evidence type="ECO:0000256" key="1">
    <source>
        <dbReference type="SAM" id="MobiDB-lite"/>
    </source>
</evidence>
<dbReference type="AlphaFoldDB" id="A0A1Q2M9U9"/>
<feature type="compositionally biased region" description="Polar residues" evidence="1">
    <location>
        <begin position="454"/>
        <end position="464"/>
    </location>
</feature>
<organism evidence="2 3">
    <name type="scientific">Microbulbifer agarilyticus</name>
    <dbReference type="NCBI Taxonomy" id="260552"/>
    <lineage>
        <taxon>Bacteria</taxon>
        <taxon>Pseudomonadati</taxon>
        <taxon>Pseudomonadota</taxon>
        <taxon>Gammaproteobacteria</taxon>
        <taxon>Cellvibrionales</taxon>
        <taxon>Microbulbiferaceae</taxon>
        <taxon>Microbulbifer</taxon>
    </lineage>
</organism>
<proteinExistence type="predicted"/>
<feature type="compositionally biased region" description="Basic and acidic residues" evidence="1">
    <location>
        <begin position="427"/>
        <end position="453"/>
    </location>
</feature>
<name>A0A1Q2M9U9_9GAMM</name>
<reference evidence="2" key="1">
    <citation type="submission" date="2017-02" db="EMBL/GenBank/DDBJ databases">
        <title>Genome of Microbulbifer agarilyticus GP101.</title>
        <authorList>
            <person name="Jung J."/>
            <person name="Bae S.S."/>
            <person name="Baek K."/>
        </authorList>
    </citation>
    <scope>NUCLEOTIDE SEQUENCE [LARGE SCALE GENOMIC DNA]</scope>
    <source>
        <strain evidence="2">GP101</strain>
    </source>
</reference>
<feature type="region of interest" description="Disordered" evidence="1">
    <location>
        <begin position="426"/>
        <end position="473"/>
    </location>
</feature>